<dbReference type="InterPro" id="IPR003615">
    <property type="entry name" value="HNH_nuc"/>
</dbReference>
<dbReference type="PANTHER" id="PTHR34047:SF8">
    <property type="entry name" value="PROTEIN YKFC"/>
    <property type="match status" value="1"/>
</dbReference>
<evidence type="ECO:0000313" key="2">
    <source>
        <dbReference type="EMBL" id="VYT66326.1"/>
    </source>
</evidence>
<dbReference type="PROSITE" id="PS50878">
    <property type="entry name" value="RT_POL"/>
    <property type="match status" value="1"/>
</dbReference>
<dbReference type="CDD" id="cd01651">
    <property type="entry name" value="RT_G2_intron"/>
    <property type="match status" value="1"/>
</dbReference>
<sequence length="598" mass="69709">MKPTIEILTRLQENSKNNHDEVFTKLFRYLLRPDIYYTAFQNLYANNGAGTKGVDNDTADGFSEDKVNQIIEALKNGTYEPKPVRRTYIKKKNGKMRPLGLPAFTDKLVQDAIRMVLQAIYEPVFSDYSHGFRPGRSCHTALTQMKHEFVGAKWFVEGDIKGCFDNIDHMMLIAIISRKIKDVRFVNLIRLFLKAGYMEDWKYYGTYSGCPQGGILSPILANIYLNELDKFVETLKKSFDSNTPYTLTPEYKAVQQKRANTKKKIERRNDGEERNRLIAYYVELGKELRKTPAKLCNDKKLKYVRYADDFLIAVNGSKAYCDVIKAKLTEFIRNELKMELSQEKTLITHSNEPARFLGYDVRVRRDQQVKPWKNCKQRTMNNTVELLIPLKDKVEKYLFNKGAVKQRADNGKLEPVARVDLTRNTDLEIVTTYDAEIRGLCNFYFLASNYRSLNYFSYLMEYSCLKTLAWKHRCKLSKIYDKYRIGAKRWGIPYETKSGKKVRKLTKFNEIDGKRCDDVIPTIITIIAKSRTTIDSRLKACRCELCGYEGKDRKYEVHHVNKVKNLKGKEPWEVVMIAKRRKTLVVCHDCHQKIHHGF</sequence>
<evidence type="ECO:0000259" key="1">
    <source>
        <dbReference type="PROSITE" id="PS50878"/>
    </source>
</evidence>
<dbReference type="Pfam" id="PF00078">
    <property type="entry name" value="RVT_1"/>
    <property type="match status" value="2"/>
</dbReference>
<dbReference type="PANTHER" id="PTHR34047">
    <property type="entry name" value="NUCLEAR INTRON MATURASE 1, MITOCHONDRIAL-RELATED"/>
    <property type="match status" value="1"/>
</dbReference>
<dbReference type="InterPro" id="IPR049030">
    <property type="entry name" value="AI2M-like_HNH"/>
</dbReference>
<dbReference type="InterPro" id="IPR000477">
    <property type="entry name" value="RT_dom"/>
</dbReference>
<dbReference type="Pfam" id="PF21368">
    <property type="entry name" value="AI2M-like_HNH"/>
    <property type="match status" value="1"/>
</dbReference>
<accession>A0A6N2YKH6</accession>
<feature type="domain" description="Reverse transcriptase" evidence="1">
    <location>
        <begin position="70"/>
        <end position="361"/>
    </location>
</feature>
<dbReference type="Pfam" id="PF01348">
    <property type="entry name" value="Intron_maturas2"/>
    <property type="match status" value="1"/>
</dbReference>
<proteinExistence type="predicted"/>
<dbReference type="InterPro" id="IPR043502">
    <property type="entry name" value="DNA/RNA_pol_sf"/>
</dbReference>
<name>A0A6N2YKH6_9FIRM</name>
<dbReference type="InterPro" id="IPR051083">
    <property type="entry name" value="GrpII_Intron_Splice-Mob/Def"/>
</dbReference>
<dbReference type="SUPFAM" id="SSF56672">
    <property type="entry name" value="DNA/RNA polymerases"/>
    <property type="match status" value="1"/>
</dbReference>
<dbReference type="InterPro" id="IPR024937">
    <property type="entry name" value="Domain_X"/>
</dbReference>
<dbReference type="GO" id="GO:0006397">
    <property type="term" value="P:mRNA processing"/>
    <property type="evidence" value="ECO:0007669"/>
    <property type="project" value="InterPro"/>
</dbReference>
<dbReference type="AlphaFoldDB" id="A0A6N2YKH6"/>
<reference evidence="2" key="1">
    <citation type="submission" date="2019-11" db="EMBL/GenBank/DDBJ databases">
        <authorList>
            <person name="Feng L."/>
        </authorList>
    </citation>
    <scope>NUCLEOTIDE SEQUENCE</scope>
    <source>
        <strain evidence="2">RintestinalisLFYP67</strain>
    </source>
</reference>
<gene>
    <name evidence="2" type="primary">ltrA_3</name>
    <name evidence="2" type="ORF">RILFYP67_03546</name>
</gene>
<organism evidence="2">
    <name type="scientific">Roseburia intestinalis</name>
    <dbReference type="NCBI Taxonomy" id="166486"/>
    <lineage>
        <taxon>Bacteria</taxon>
        <taxon>Bacillati</taxon>
        <taxon>Bacillota</taxon>
        <taxon>Clostridia</taxon>
        <taxon>Lachnospirales</taxon>
        <taxon>Lachnospiraceae</taxon>
        <taxon>Roseburia</taxon>
    </lineage>
</organism>
<dbReference type="RefSeq" id="WP_422046343.1">
    <property type="nucleotide sequence ID" value="NZ_CACRUM010000003.1"/>
</dbReference>
<protein>
    <submittedName>
        <fullName evidence="2">Group II intron-encoded protein LtrA</fullName>
    </submittedName>
</protein>
<dbReference type="EMBL" id="CACRUM010000003">
    <property type="protein sequence ID" value="VYT66326.1"/>
    <property type="molecule type" value="Genomic_DNA"/>
</dbReference>
<dbReference type="CDD" id="cd00085">
    <property type="entry name" value="HNHc"/>
    <property type="match status" value="1"/>
</dbReference>